<accession>A0ABR9VR33</accession>
<dbReference type="InterPro" id="IPR001714">
    <property type="entry name" value="Pept_M24_MAP"/>
</dbReference>
<comment type="cofactor">
    <cofactor evidence="6">
        <name>Co(2+)</name>
        <dbReference type="ChEBI" id="CHEBI:48828"/>
    </cofactor>
    <cofactor evidence="6">
        <name>Zn(2+)</name>
        <dbReference type="ChEBI" id="CHEBI:29105"/>
    </cofactor>
    <cofactor evidence="6">
        <name>Mn(2+)</name>
        <dbReference type="ChEBI" id="CHEBI:29035"/>
    </cofactor>
    <cofactor evidence="6">
        <name>Fe(2+)</name>
        <dbReference type="ChEBI" id="CHEBI:29033"/>
    </cofactor>
    <text evidence="6">Binds 2 divalent metal cations per subunit. Has a high-affinity and a low affinity metal-binding site. The true nature of the physiological cofactor is under debate. The enzyme is active with cobalt, zinc, manganese or divalent iron ions. Most likely, methionine aminopeptidases function as mononuclear Fe(2+)-metalloproteases under physiological conditions, and the catalytically relevant metal-binding site has been assigned to the histidine-containing high-affinity site.</text>
</comment>
<feature type="binding site" evidence="6">
    <location>
        <position position="131"/>
    </location>
    <ligand>
        <name>a divalent metal cation</name>
        <dbReference type="ChEBI" id="CHEBI:60240"/>
        <label>1</label>
    </ligand>
</feature>
<feature type="binding site" evidence="6">
    <location>
        <position position="258"/>
    </location>
    <ligand>
        <name>a divalent metal cation</name>
        <dbReference type="ChEBI" id="CHEBI:60240"/>
        <label>2</label>
        <note>catalytic</note>
    </ligand>
</feature>
<dbReference type="PROSITE" id="PS00680">
    <property type="entry name" value="MAP_1"/>
    <property type="match status" value="1"/>
</dbReference>
<evidence type="ECO:0000256" key="5">
    <source>
        <dbReference type="ARBA" id="ARBA00022801"/>
    </source>
</evidence>
<dbReference type="InterPro" id="IPR036005">
    <property type="entry name" value="Creatinase/aminopeptidase-like"/>
</dbReference>
<dbReference type="NCBIfam" id="TIGR00500">
    <property type="entry name" value="met_pdase_I"/>
    <property type="match status" value="1"/>
</dbReference>
<evidence type="ECO:0000259" key="8">
    <source>
        <dbReference type="Pfam" id="PF00557"/>
    </source>
</evidence>
<proteinExistence type="inferred from homology"/>
<comment type="catalytic activity">
    <reaction evidence="6 7">
        <text>Release of N-terminal amino acids, preferentially methionine, from peptides and arylamides.</text>
        <dbReference type="EC" id="3.4.11.18"/>
    </reaction>
</comment>
<feature type="domain" description="Peptidase M24" evidence="8">
    <location>
        <begin position="31"/>
        <end position="265"/>
    </location>
</feature>
<dbReference type="Gene3D" id="3.90.230.10">
    <property type="entry name" value="Creatinase/methionine aminopeptidase superfamily"/>
    <property type="match status" value="1"/>
</dbReference>
<keyword evidence="3 6" id="KW-0645">Protease</keyword>
<evidence type="ECO:0000256" key="1">
    <source>
        <dbReference type="ARBA" id="ARBA00002521"/>
    </source>
</evidence>
<keyword evidence="4 6" id="KW-0479">Metal-binding</keyword>
<evidence type="ECO:0000256" key="6">
    <source>
        <dbReference type="HAMAP-Rule" id="MF_01974"/>
    </source>
</evidence>
<feature type="binding site" evidence="6">
    <location>
        <position position="201"/>
    </location>
    <ligand>
        <name>substrate</name>
    </ligand>
</feature>
<dbReference type="RefSeq" id="WP_194019531.1">
    <property type="nucleotide sequence ID" value="NZ_JADEVV010000018.1"/>
</dbReference>
<dbReference type="HAMAP" id="MF_01974">
    <property type="entry name" value="MetAP_1"/>
    <property type="match status" value="1"/>
</dbReference>
<protein>
    <recommendedName>
        <fullName evidence="6 7">Methionine aminopeptidase</fullName>
        <shortName evidence="6">MAP</shortName>
        <shortName evidence="6">MetAP</shortName>
        <ecNumber evidence="6 7">3.4.11.18</ecNumber>
    </recommendedName>
    <alternativeName>
        <fullName evidence="6">Peptidase M</fullName>
    </alternativeName>
</protein>
<evidence type="ECO:0000256" key="3">
    <source>
        <dbReference type="ARBA" id="ARBA00022670"/>
    </source>
</evidence>
<evidence type="ECO:0000313" key="10">
    <source>
        <dbReference type="Proteomes" id="UP000658720"/>
    </source>
</evidence>
<comment type="similarity">
    <text evidence="6">Belongs to the peptidase M24A family. Methionine aminopeptidase type 1 subfamily.</text>
</comment>
<feature type="binding site" evidence="6">
    <location>
        <position position="120"/>
    </location>
    <ligand>
        <name>a divalent metal cation</name>
        <dbReference type="ChEBI" id="CHEBI:60240"/>
        <label>1</label>
    </ligand>
</feature>
<comment type="caution">
    <text evidence="9">The sequence shown here is derived from an EMBL/GenBank/DDBJ whole genome shotgun (WGS) entry which is preliminary data.</text>
</comment>
<feature type="binding site" evidence="6">
    <location>
        <position position="194"/>
    </location>
    <ligand>
        <name>a divalent metal cation</name>
        <dbReference type="ChEBI" id="CHEBI:60240"/>
        <label>2</label>
        <note>catalytic</note>
    </ligand>
</feature>
<dbReference type="EC" id="3.4.11.18" evidence="6 7"/>
<feature type="binding site" evidence="6">
    <location>
        <position position="131"/>
    </location>
    <ligand>
        <name>a divalent metal cation</name>
        <dbReference type="ChEBI" id="CHEBI:60240"/>
        <label>2</label>
        <note>catalytic</note>
    </ligand>
</feature>
<dbReference type="SUPFAM" id="SSF55920">
    <property type="entry name" value="Creatinase/aminopeptidase"/>
    <property type="match status" value="1"/>
</dbReference>
<evidence type="ECO:0000256" key="2">
    <source>
        <dbReference type="ARBA" id="ARBA00022438"/>
    </source>
</evidence>
<keyword evidence="10" id="KW-1185">Reference proteome</keyword>
<keyword evidence="2 6" id="KW-0031">Aminopeptidase</keyword>
<dbReference type="InterPro" id="IPR002467">
    <property type="entry name" value="Pept_M24A_MAP1"/>
</dbReference>
<name>A0ABR9VR33_9SYNC</name>
<dbReference type="InterPro" id="IPR000994">
    <property type="entry name" value="Pept_M24"/>
</dbReference>
<gene>
    <name evidence="6 9" type="primary">map</name>
    <name evidence="9" type="ORF">IQ217_07945</name>
</gene>
<keyword evidence="5 6" id="KW-0378">Hydrolase</keyword>
<dbReference type="PANTHER" id="PTHR43330">
    <property type="entry name" value="METHIONINE AMINOPEPTIDASE"/>
    <property type="match status" value="1"/>
</dbReference>
<dbReference type="Pfam" id="PF00557">
    <property type="entry name" value="Peptidase_M24"/>
    <property type="match status" value="1"/>
</dbReference>
<comment type="subunit">
    <text evidence="6">Monomer.</text>
</comment>
<dbReference type="PRINTS" id="PR00599">
    <property type="entry name" value="MAPEPTIDASE"/>
</dbReference>
<reference evidence="9 10" key="1">
    <citation type="submission" date="2020-10" db="EMBL/GenBank/DDBJ databases">
        <authorList>
            <person name="Castelo-Branco R."/>
            <person name="Eusebio N."/>
            <person name="Adriana R."/>
            <person name="Vieira A."/>
            <person name="Brugerolle De Fraissinette N."/>
            <person name="Rezende De Castro R."/>
            <person name="Schneider M.P."/>
            <person name="Vasconcelos V."/>
            <person name="Leao P.N."/>
        </authorList>
    </citation>
    <scope>NUCLEOTIDE SEQUENCE [LARGE SCALE GENOMIC DNA]</scope>
    <source>
        <strain evidence="9 10">LEGE 00031</strain>
    </source>
</reference>
<feature type="binding site" evidence="6">
    <location>
        <position position="102"/>
    </location>
    <ligand>
        <name>substrate</name>
    </ligand>
</feature>
<evidence type="ECO:0000313" key="9">
    <source>
        <dbReference type="EMBL" id="MBE9253782.1"/>
    </source>
</evidence>
<sequence>MNRQNLLSIAGDLVQPKVNPGLVLLSSRELDKMRRVGQLAANLLNHLESMVQPGVSTQTLNDEATSWMQSHRAISATLGYAPPGHPPFTGSICTSVNEVVCHGIPNPKQILKDGDIINIDVTPRLDGYHGDTSKTFLVGNVSATAWKLVEATQESMMRGIAEIKPGARIGDIGAAIQAYAEAKGFSVVRDMVGHGIGRQMHTELQIPHYGQRGSGLKLRPGMAFTVEPMLNEGTSILKFLADRWTVITKDKKLSAQFEHTVAVTEEGVEILTLP</sequence>
<dbReference type="PANTHER" id="PTHR43330:SF27">
    <property type="entry name" value="METHIONINE AMINOPEPTIDASE"/>
    <property type="match status" value="1"/>
</dbReference>
<dbReference type="EMBL" id="JADEVV010000018">
    <property type="protein sequence ID" value="MBE9253782.1"/>
    <property type="molecule type" value="Genomic_DNA"/>
</dbReference>
<organism evidence="9 10">
    <name type="scientific">Synechocystis salina LEGE 00031</name>
    <dbReference type="NCBI Taxonomy" id="1828736"/>
    <lineage>
        <taxon>Bacteria</taxon>
        <taxon>Bacillati</taxon>
        <taxon>Cyanobacteriota</taxon>
        <taxon>Cyanophyceae</taxon>
        <taxon>Synechococcales</taxon>
        <taxon>Merismopediaceae</taxon>
        <taxon>Synechocystis</taxon>
    </lineage>
</organism>
<dbReference type="GO" id="GO:0004239">
    <property type="term" value="F:initiator methionyl aminopeptidase activity"/>
    <property type="evidence" value="ECO:0007669"/>
    <property type="project" value="UniProtKB-EC"/>
</dbReference>
<feature type="binding site" evidence="6">
    <location>
        <position position="258"/>
    </location>
    <ligand>
        <name>a divalent metal cation</name>
        <dbReference type="ChEBI" id="CHEBI:60240"/>
        <label>1</label>
    </ligand>
</feature>
<evidence type="ECO:0000256" key="7">
    <source>
        <dbReference type="RuleBase" id="RU003653"/>
    </source>
</evidence>
<dbReference type="CDD" id="cd01086">
    <property type="entry name" value="MetAP1"/>
    <property type="match status" value="1"/>
</dbReference>
<evidence type="ECO:0000256" key="4">
    <source>
        <dbReference type="ARBA" id="ARBA00022723"/>
    </source>
</evidence>
<comment type="function">
    <text evidence="1 6">Removes the N-terminal methionine from nascent proteins. The N-terminal methionine is often cleaved when the second residue in the primary sequence is small and uncharged (Met-Ala-, Cys, Gly, Pro, Ser, Thr, or Val). Requires deformylation of the N(alpha)-formylated initiator methionine before it can be hydrolyzed.</text>
</comment>
<dbReference type="Proteomes" id="UP000658720">
    <property type="component" value="Unassembled WGS sequence"/>
</dbReference>
<feature type="binding site" evidence="6">
    <location>
        <position position="227"/>
    </location>
    <ligand>
        <name>a divalent metal cation</name>
        <dbReference type="ChEBI" id="CHEBI:60240"/>
        <label>2</label>
        <note>catalytic</note>
    </ligand>
</feature>